<comment type="caution">
    <text evidence="2">The sequence shown here is derived from an EMBL/GenBank/DDBJ whole genome shotgun (WGS) entry which is preliminary data.</text>
</comment>
<dbReference type="GO" id="GO:0003677">
    <property type="term" value="F:DNA binding"/>
    <property type="evidence" value="ECO:0007669"/>
    <property type="project" value="UniProtKB-KW"/>
</dbReference>
<dbReference type="AlphaFoldDB" id="A0A2P8FHJ9"/>
<evidence type="ECO:0000313" key="2">
    <source>
        <dbReference type="EMBL" id="PSL21166.1"/>
    </source>
</evidence>
<dbReference type="SUPFAM" id="SSF46785">
    <property type="entry name" value="Winged helix' DNA-binding domain"/>
    <property type="match status" value="1"/>
</dbReference>
<dbReference type="InterPro" id="IPR000835">
    <property type="entry name" value="HTH_MarR-typ"/>
</dbReference>
<dbReference type="PANTHER" id="PTHR33164">
    <property type="entry name" value="TRANSCRIPTIONAL REGULATOR, MARR FAMILY"/>
    <property type="match status" value="1"/>
</dbReference>
<dbReference type="PRINTS" id="PR00598">
    <property type="entry name" value="HTHMARR"/>
</dbReference>
<dbReference type="InterPro" id="IPR036390">
    <property type="entry name" value="WH_DNA-bd_sf"/>
</dbReference>
<reference evidence="2 3" key="1">
    <citation type="submission" date="2018-03" db="EMBL/GenBank/DDBJ databases">
        <title>Genomic Encyclopedia of Archaeal and Bacterial Type Strains, Phase II (KMG-II): from individual species to whole genera.</title>
        <authorList>
            <person name="Goeker M."/>
        </authorList>
    </citation>
    <scope>NUCLEOTIDE SEQUENCE [LARGE SCALE GENOMIC DNA]</scope>
    <source>
        <strain evidence="2 3">DSM 100673</strain>
    </source>
</reference>
<dbReference type="RefSeq" id="WP_106607359.1">
    <property type="nucleotide sequence ID" value="NZ_PYGJ01000002.1"/>
</dbReference>
<dbReference type="InterPro" id="IPR036388">
    <property type="entry name" value="WH-like_DNA-bd_sf"/>
</dbReference>
<dbReference type="GO" id="GO:0003700">
    <property type="term" value="F:DNA-binding transcription factor activity"/>
    <property type="evidence" value="ECO:0007669"/>
    <property type="project" value="InterPro"/>
</dbReference>
<evidence type="ECO:0000313" key="3">
    <source>
        <dbReference type="Proteomes" id="UP000240418"/>
    </source>
</evidence>
<evidence type="ECO:0000259" key="1">
    <source>
        <dbReference type="PROSITE" id="PS50995"/>
    </source>
</evidence>
<dbReference type="Proteomes" id="UP000240418">
    <property type="component" value="Unassembled WGS sequence"/>
</dbReference>
<dbReference type="GO" id="GO:0006950">
    <property type="term" value="P:response to stress"/>
    <property type="evidence" value="ECO:0007669"/>
    <property type="project" value="TreeGrafter"/>
</dbReference>
<keyword evidence="3" id="KW-1185">Reference proteome</keyword>
<sequence>MARRMNAEEHARRVRLSSFGWMVQEVSHQSQQRLTAELKKLGLSLPHFPVLMVALEHGPLSQAEIGRYYHRPAYVISRALDGLEERGLIERRPHPNSRRAHAVHVTEAGNQLAERLYDAVGLVNDLNLAPLSDQERETLVGLLARLLPRTG</sequence>
<accession>A0A2P8FHJ9</accession>
<protein>
    <submittedName>
        <fullName evidence="2">DNA-binding MarR family transcriptional regulator</fullName>
    </submittedName>
</protein>
<organism evidence="2 3">
    <name type="scientific">Shimia abyssi</name>
    <dbReference type="NCBI Taxonomy" id="1662395"/>
    <lineage>
        <taxon>Bacteria</taxon>
        <taxon>Pseudomonadati</taxon>
        <taxon>Pseudomonadota</taxon>
        <taxon>Alphaproteobacteria</taxon>
        <taxon>Rhodobacterales</taxon>
        <taxon>Roseobacteraceae</taxon>
    </lineage>
</organism>
<dbReference type="OrthoDB" id="582199at2"/>
<dbReference type="Gene3D" id="1.10.10.10">
    <property type="entry name" value="Winged helix-like DNA-binding domain superfamily/Winged helix DNA-binding domain"/>
    <property type="match status" value="1"/>
</dbReference>
<dbReference type="EMBL" id="PYGJ01000002">
    <property type="protein sequence ID" value="PSL21166.1"/>
    <property type="molecule type" value="Genomic_DNA"/>
</dbReference>
<gene>
    <name evidence="2" type="ORF">CLV88_102286</name>
</gene>
<dbReference type="PROSITE" id="PS50995">
    <property type="entry name" value="HTH_MARR_2"/>
    <property type="match status" value="1"/>
</dbReference>
<dbReference type="SMART" id="SM00347">
    <property type="entry name" value="HTH_MARR"/>
    <property type="match status" value="1"/>
</dbReference>
<keyword evidence="2" id="KW-0238">DNA-binding</keyword>
<name>A0A2P8FHJ9_9RHOB</name>
<dbReference type="Pfam" id="PF12802">
    <property type="entry name" value="MarR_2"/>
    <property type="match status" value="1"/>
</dbReference>
<dbReference type="InterPro" id="IPR039422">
    <property type="entry name" value="MarR/SlyA-like"/>
</dbReference>
<dbReference type="PANTHER" id="PTHR33164:SF101">
    <property type="entry name" value="TRANSCRIPTIONAL REPRESSOR MPRA"/>
    <property type="match status" value="1"/>
</dbReference>
<feature type="domain" description="HTH marR-type" evidence="1">
    <location>
        <begin position="1"/>
        <end position="148"/>
    </location>
</feature>
<proteinExistence type="predicted"/>